<protein>
    <submittedName>
        <fullName evidence="2">Putative pyrroloquinoline quinone (Coenzyme PQQ) biosynthesis protein C</fullName>
    </submittedName>
</protein>
<dbReference type="Pfam" id="PF14518">
    <property type="entry name" value="Haem_oxygenas_2"/>
    <property type="match status" value="1"/>
</dbReference>
<gene>
    <name evidence="2" type="ordered locus">Hoch_6173</name>
</gene>
<evidence type="ECO:0000313" key="2">
    <source>
        <dbReference type="EMBL" id="ACY18648.1"/>
    </source>
</evidence>
<name>D0LLF2_HALO1</name>
<dbReference type="EMBL" id="CP001804">
    <property type="protein sequence ID" value="ACY18648.1"/>
    <property type="molecule type" value="Genomic_DNA"/>
</dbReference>
<dbReference type="InterPro" id="IPR016084">
    <property type="entry name" value="Haem_Oase-like_multi-hlx"/>
</dbReference>
<dbReference type="eggNOG" id="COG5424">
    <property type="taxonomic scope" value="Bacteria"/>
</dbReference>
<dbReference type="HOGENOM" id="CLU_1155614_0_0_7"/>
<dbReference type="PANTHER" id="PTHR40279:SF3">
    <property type="entry name" value="4-AMINOBENZOATE SYNTHASE"/>
    <property type="match status" value="1"/>
</dbReference>
<dbReference type="SMART" id="SM01236">
    <property type="entry name" value="Haem_oxygenase_2"/>
    <property type="match status" value="1"/>
</dbReference>
<keyword evidence="1" id="KW-0560">Oxidoreductase</keyword>
<dbReference type="AlphaFoldDB" id="D0LLF2"/>
<proteinExistence type="predicted"/>
<dbReference type="OrthoDB" id="8617600at2"/>
<organism evidence="2 3">
    <name type="scientific">Haliangium ochraceum (strain DSM 14365 / JCM 11303 / SMP-2)</name>
    <dbReference type="NCBI Taxonomy" id="502025"/>
    <lineage>
        <taxon>Bacteria</taxon>
        <taxon>Pseudomonadati</taxon>
        <taxon>Myxococcota</taxon>
        <taxon>Polyangia</taxon>
        <taxon>Haliangiales</taxon>
        <taxon>Kofleriaceae</taxon>
        <taxon>Haliangium</taxon>
    </lineage>
</organism>
<reference evidence="2 3" key="1">
    <citation type="journal article" date="2010" name="Stand. Genomic Sci.">
        <title>Complete genome sequence of Haliangium ochraceum type strain (SMP-2).</title>
        <authorList>
            <consortium name="US DOE Joint Genome Institute (JGI-PGF)"/>
            <person name="Ivanova N."/>
            <person name="Daum C."/>
            <person name="Lang E."/>
            <person name="Abt B."/>
            <person name="Kopitz M."/>
            <person name="Saunders E."/>
            <person name="Lapidus A."/>
            <person name="Lucas S."/>
            <person name="Glavina Del Rio T."/>
            <person name="Nolan M."/>
            <person name="Tice H."/>
            <person name="Copeland A."/>
            <person name="Cheng J.F."/>
            <person name="Chen F."/>
            <person name="Bruce D."/>
            <person name="Goodwin L."/>
            <person name="Pitluck S."/>
            <person name="Mavromatis K."/>
            <person name="Pati A."/>
            <person name="Mikhailova N."/>
            <person name="Chen A."/>
            <person name="Palaniappan K."/>
            <person name="Land M."/>
            <person name="Hauser L."/>
            <person name="Chang Y.J."/>
            <person name="Jeffries C.D."/>
            <person name="Detter J.C."/>
            <person name="Brettin T."/>
            <person name="Rohde M."/>
            <person name="Goker M."/>
            <person name="Bristow J."/>
            <person name="Markowitz V."/>
            <person name="Eisen J.A."/>
            <person name="Hugenholtz P."/>
            <person name="Kyrpides N.C."/>
            <person name="Klenk H.P."/>
        </authorList>
    </citation>
    <scope>NUCLEOTIDE SEQUENCE [LARGE SCALE GENOMIC DNA]</scope>
    <source>
        <strain evidence="3">DSM 14365 / CIP 107738 / JCM 11303 / AJ 13395 / SMP-2</strain>
    </source>
</reference>
<keyword evidence="3" id="KW-1185">Reference proteome</keyword>
<dbReference type="STRING" id="502025.Hoch_6173"/>
<dbReference type="RefSeq" id="WP_012831240.1">
    <property type="nucleotide sequence ID" value="NC_013440.1"/>
</dbReference>
<accession>D0LLF2</accession>
<dbReference type="GO" id="GO:0016491">
    <property type="term" value="F:oxidoreductase activity"/>
    <property type="evidence" value="ECO:0007669"/>
    <property type="project" value="UniProtKB-KW"/>
</dbReference>
<dbReference type="InterPro" id="IPR039068">
    <property type="entry name" value="PqqC-like"/>
</dbReference>
<dbReference type="SUPFAM" id="SSF48613">
    <property type="entry name" value="Heme oxygenase-like"/>
    <property type="match status" value="1"/>
</dbReference>
<dbReference type="KEGG" id="hoh:Hoch_6173"/>
<evidence type="ECO:0000313" key="3">
    <source>
        <dbReference type="Proteomes" id="UP000001880"/>
    </source>
</evidence>
<dbReference type="Gene3D" id="1.20.910.10">
    <property type="entry name" value="Heme oxygenase-like"/>
    <property type="match status" value="1"/>
</dbReference>
<evidence type="ECO:0000256" key="1">
    <source>
        <dbReference type="ARBA" id="ARBA00023002"/>
    </source>
</evidence>
<dbReference type="PANTHER" id="PTHR40279">
    <property type="entry name" value="PQQC-LIKE PROTEIN"/>
    <property type="match status" value="1"/>
</dbReference>
<sequence>MLNHSQFKKELVRAMKSRPTMEHPILTEFLTPQPNMRLARIFATQVYQLTSMFERYIAALFYRCPVREFRARLIENLYEEVTGKESNTEGHLELMERFIFALGITQEELDSAETLPETHELIEYRCQLVDDPTQYHKAAAAIMIASEGQTIQKKDGMNAFQFFSQAYGLSEHDLTFFSVHAAEDVQHVIEGIELVSAVCKDEHMQQEAIETVRITCGKFWSFYDGIERSYRAESGAN</sequence>
<dbReference type="Proteomes" id="UP000001880">
    <property type="component" value="Chromosome"/>
</dbReference>